<dbReference type="InterPro" id="IPR052169">
    <property type="entry name" value="CW_Biosynth-Accessory"/>
</dbReference>
<reference evidence="3 4" key="1">
    <citation type="submission" date="2020-08" db="EMBL/GenBank/DDBJ databases">
        <title>Genomic Encyclopedia of Type Strains, Phase IV (KMG-IV): sequencing the most valuable type-strain genomes for metagenomic binning, comparative biology and taxonomic classification.</title>
        <authorList>
            <person name="Goeker M."/>
        </authorList>
    </citation>
    <scope>NUCLEOTIDE SEQUENCE [LARGE SCALE GENOMIC DNA]</scope>
    <source>
        <strain evidence="3 4">YIM 65646</strain>
    </source>
</reference>
<dbReference type="PANTHER" id="PTHR33393">
    <property type="entry name" value="POLYGLUTAMINE SYNTHESIS ACCESSORY PROTEIN RV0574C-RELATED"/>
    <property type="match status" value="1"/>
</dbReference>
<dbReference type="Gene3D" id="3.60.21.10">
    <property type="match status" value="1"/>
</dbReference>
<feature type="domain" description="Capsule synthesis protein CapA" evidence="2">
    <location>
        <begin position="73"/>
        <end position="311"/>
    </location>
</feature>
<dbReference type="CDD" id="cd07381">
    <property type="entry name" value="MPP_CapA"/>
    <property type="match status" value="1"/>
</dbReference>
<dbReference type="EMBL" id="JACHGT010000004">
    <property type="protein sequence ID" value="MBB6034066.1"/>
    <property type="molecule type" value="Genomic_DNA"/>
</dbReference>
<dbReference type="InterPro" id="IPR019079">
    <property type="entry name" value="Capsule_synth_CapA"/>
</dbReference>
<dbReference type="AlphaFoldDB" id="A0A841FCS0"/>
<sequence length="387" mass="40103">MPTRRPRHVPRHAAPPRVDPRLTRLTVVAAVLAVAGTTTAVALPMPQAALNAPLGAPPSAESTSAPPPEKTVTITGTGDIILGSAPGDLPPDGAEGFFGRAEGVMDGDLLIGNFEGALTEREKSAKCKPKAENCAAFRMPPAYAKVIADAGFDVLNLANNHALDYGPGGLADTVAALDDAGIEHTGTRGEYAEFTVDGVDVAVVGVSPYSWSQDMHDLDGTIALVEAAGERNDLVIMSMQAGGEGADKDHVAPGEEIFLGEKRGDVMAFTRAVIDAGADLVIGHGPHVMRGMEFYRGRLIAYSLGNFAGYRVLSTEGNRGVGGVLSVTLTIDGDWAGGELRATRMVDGGYPAPDPDNTAHDTCNELSRADFGATAALVTEGGRITPP</sequence>
<dbReference type="SMART" id="SM00854">
    <property type="entry name" value="PGA_cap"/>
    <property type="match status" value="1"/>
</dbReference>
<dbReference type="Pfam" id="PF09587">
    <property type="entry name" value="PGA_cap"/>
    <property type="match status" value="1"/>
</dbReference>
<dbReference type="Proteomes" id="UP000548476">
    <property type="component" value="Unassembled WGS sequence"/>
</dbReference>
<comment type="caution">
    <text evidence="3">The sequence shown here is derived from an EMBL/GenBank/DDBJ whole genome shotgun (WGS) entry which is preliminary data.</text>
</comment>
<dbReference type="RefSeq" id="WP_184786963.1">
    <property type="nucleotide sequence ID" value="NZ_BONT01000044.1"/>
</dbReference>
<gene>
    <name evidence="3" type="ORF">HNR73_001916</name>
</gene>
<organism evidence="3 4">
    <name type="scientific">Phytomonospora endophytica</name>
    <dbReference type="NCBI Taxonomy" id="714109"/>
    <lineage>
        <taxon>Bacteria</taxon>
        <taxon>Bacillati</taxon>
        <taxon>Actinomycetota</taxon>
        <taxon>Actinomycetes</taxon>
        <taxon>Micromonosporales</taxon>
        <taxon>Micromonosporaceae</taxon>
        <taxon>Phytomonospora</taxon>
    </lineage>
</organism>
<dbReference type="SUPFAM" id="SSF56300">
    <property type="entry name" value="Metallo-dependent phosphatases"/>
    <property type="match status" value="1"/>
</dbReference>
<name>A0A841FCS0_9ACTN</name>
<evidence type="ECO:0000259" key="2">
    <source>
        <dbReference type="SMART" id="SM00854"/>
    </source>
</evidence>
<evidence type="ECO:0000256" key="1">
    <source>
        <dbReference type="ARBA" id="ARBA00005662"/>
    </source>
</evidence>
<comment type="similarity">
    <text evidence="1">Belongs to the CapA family.</text>
</comment>
<dbReference type="InterPro" id="IPR029052">
    <property type="entry name" value="Metallo-depent_PP-like"/>
</dbReference>
<protein>
    <recommendedName>
        <fullName evidence="2">Capsule synthesis protein CapA domain-containing protein</fullName>
    </recommendedName>
</protein>
<evidence type="ECO:0000313" key="4">
    <source>
        <dbReference type="Proteomes" id="UP000548476"/>
    </source>
</evidence>
<proteinExistence type="inferred from homology"/>
<dbReference type="PANTHER" id="PTHR33393:SF11">
    <property type="entry name" value="POLYGLUTAMINE SYNTHESIS ACCESSORY PROTEIN RV0574C-RELATED"/>
    <property type="match status" value="1"/>
</dbReference>
<evidence type="ECO:0000313" key="3">
    <source>
        <dbReference type="EMBL" id="MBB6034066.1"/>
    </source>
</evidence>
<keyword evidence="4" id="KW-1185">Reference proteome</keyword>
<accession>A0A841FCS0</accession>